<evidence type="ECO:0000256" key="3">
    <source>
        <dbReference type="ARBA" id="ARBA00022884"/>
    </source>
</evidence>
<evidence type="ECO:0000256" key="7">
    <source>
        <dbReference type="HAMAP-Rule" id="MF_01325"/>
    </source>
</evidence>
<comment type="similarity">
    <text evidence="1 7 8">Belongs to the universal ribosomal protein uL3 family.</text>
</comment>
<protein>
    <recommendedName>
        <fullName evidence="6 7">Large ribosomal subunit protein uL3</fullName>
    </recommendedName>
</protein>
<dbReference type="PANTHER" id="PTHR11229:SF16">
    <property type="entry name" value="LARGE RIBOSOMAL SUBUNIT PROTEIN UL3C"/>
    <property type="match status" value="1"/>
</dbReference>
<dbReference type="NCBIfam" id="TIGR03625">
    <property type="entry name" value="L3_bact"/>
    <property type="match status" value="1"/>
</dbReference>
<reference evidence="11 12" key="1">
    <citation type="journal article" date="2016" name="Nat. Commun.">
        <title>Thousands of microbial genomes shed light on interconnected biogeochemical processes in an aquifer system.</title>
        <authorList>
            <person name="Anantharaman K."/>
            <person name="Brown C.T."/>
            <person name="Hug L.A."/>
            <person name="Sharon I."/>
            <person name="Castelle C.J."/>
            <person name="Probst A.J."/>
            <person name="Thomas B.C."/>
            <person name="Singh A."/>
            <person name="Wilkins M.J."/>
            <person name="Karaoz U."/>
            <person name="Brodie E.L."/>
            <person name="Williams K.H."/>
            <person name="Hubbard S.S."/>
            <person name="Banfield J.F."/>
        </authorList>
    </citation>
    <scope>NUCLEOTIDE SEQUENCE [LARGE SCALE GENOMIC DNA]</scope>
</reference>
<proteinExistence type="inferred from homology"/>
<dbReference type="InterPro" id="IPR009000">
    <property type="entry name" value="Transl_B-barrel_sf"/>
</dbReference>
<dbReference type="GO" id="GO:0019843">
    <property type="term" value="F:rRNA binding"/>
    <property type="evidence" value="ECO:0007669"/>
    <property type="project" value="UniProtKB-UniRule"/>
</dbReference>
<dbReference type="FunFam" id="2.40.30.10:FF:000004">
    <property type="entry name" value="50S ribosomal protein L3"/>
    <property type="match status" value="1"/>
</dbReference>
<dbReference type="HAMAP" id="MF_01325_B">
    <property type="entry name" value="Ribosomal_uL3_B"/>
    <property type="match status" value="1"/>
</dbReference>
<evidence type="ECO:0000256" key="1">
    <source>
        <dbReference type="ARBA" id="ARBA00006540"/>
    </source>
</evidence>
<dbReference type="FunFam" id="3.30.160.810:FF:000001">
    <property type="entry name" value="50S ribosomal protein L3"/>
    <property type="match status" value="1"/>
</dbReference>
<dbReference type="PROSITE" id="PS00474">
    <property type="entry name" value="RIBOSOMAL_L3"/>
    <property type="match status" value="1"/>
</dbReference>
<dbReference type="Gene3D" id="2.40.30.10">
    <property type="entry name" value="Translation factors"/>
    <property type="match status" value="1"/>
</dbReference>
<dbReference type="GO" id="GO:0003735">
    <property type="term" value="F:structural constituent of ribosome"/>
    <property type="evidence" value="ECO:0007669"/>
    <property type="project" value="UniProtKB-UniRule"/>
</dbReference>
<dbReference type="Proteomes" id="UP000177583">
    <property type="component" value="Unassembled WGS sequence"/>
</dbReference>
<dbReference type="InterPro" id="IPR019927">
    <property type="entry name" value="Ribosomal_uL3_bac/org-type"/>
</dbReference>
<gene>
    <name evidence="7" type="primary">rplC</name>
    <name evidence="11" type="ORF">A2557_07855</name>
</gene>
<dbReference type="PANTHER" id="PTHR11229">
    <property type="entry name" value="50S RIBOSOMAL PROTEIN L3"/>
    <property type="match status" value="1"/>
</dbReference>
<keyword evidence="3 7" id="KW-0694">RNA-binding</keyword>
<evidence type="ECO:0000256" key="5">
    <source>
        <dbReference type="ARBA" id="ARBA00023274"/>
    </source>
</evidence>
<keyword evidence="4 7" id="KW-0689">Ribosomal protein</keyword>
<evidence type="ECO:0000313" key="11">
    <source>
        <dbReference type="EMBL" id="OGH04883.1"/>
    </source>
</evidence>
<comment type="caution">
    <text evidence="11">The sequence shown here is derived from an EMBL/GenBank/DDBJ whole genome shotgun (WGS) entry which is preliminary data.</text>
</comment>
<keyword evidence="5 7" id="KW-0687">Ribonucleoprotein</keyword>
<organism evidence="11 12">
    <name type="scientific">Candidatus Lambdaproteobacteria bacterium RIFOXYD2_FULL_56_26</name>
    <dbReference type="NCBI Taxonomy" id="1817773"/>
    <lineage>
        <taxon>Bacteria</taxon>
        <taxon>Pseudomonadati</taxon>
        <taxon>Pseudomonadota</taxon>
        <taxon>Candidatus Lambdaproteobacteria</taxon>
    </lineage>
</organism>
<sequence length="212" mass="22910">MLNGLLGKKVGMTQIFNEAGERVPVTVIQAGPVTVTQKKTKDHEGYDAVQVGYDELNEAKARKVTKALQGHFGENKATRHLHEFPVADIAAVEVGQSFDVTIFEKGQMVDVSGTSKGRGFAGVVKRHHFNGGAMSHGHRRGTRGTGSIGQSAWPSRVFKNKRMPGHFGNERVTILNLEVIEVRPELGVILVKGAIPGPSGRLVEIRKAVKAS</sequence>
<dbReference type="SUPFAM" id="SSF50447">
    <property type="entry name" value="Translation proteins"/>
    <property type="match status" value="1"/>
</dbReference>
<evidence type="ECO:0000256" key="9">
    <source>
        <dbReference type="RuleBase" id="RU003906"/>
    </source>
</evidence>
<comment type="subunit">
    <text evidence="7 9">Part of the 50S ribosomal subunit. Forms a cluster with proteins L14 and L19.</text>
</comment>
<dbReference type="InterPro" id="IPR019926">
    <property type="entry name" value="Ribosomal_uL3_CS"/>
</dbReference>
<dbReference type="GO" id="GO:0006412">
    <property type="term" value="P:translation"/>
    <property type="evidence" value="ECO:0007669"/>
    <property type="project" value="UniProtKB-UniRule"/>
</dbReference>
<dbReference type="InterPro" id="IPR000597">
    <property type="entry name" value="Ribosomal_uL3"/>
</dbReference>
<evidence type="ECO:0000256" key="8">
    <source>
        <dbReference type="RuleBase" id="RU003905"/>
    </source>
</evidence>
<dbReference type="AlphaFoldDB" id="A0A1F6H3B8"/>
<dbReference type="Gene3D" id="3.30.160.810">
    <property type="match status" value="1"/>
</dbReference>
<evidence type="ECO:0000313" key="12">
    <source>
        <dbReference type="Proteomes" id="UP000177583"/>
    </source>
</evidence>
<dbReference type="GO" id="GO:0022625">
    <property type="term" value="C:cytosolic large ribosomal subunit"/>
    <property type="evidence" value="ECO:0007669"/>
    <property type="project" value="TreeGrafter"/>
</dbReference>
<accession>A0A1F6H3B8</accession>
<comment type="function">
    <text evidence="7 9">One of the primary rRNA binding proteins, it binds directly near the 3'-end of the 23S rRNA, where it nucleates assembly of the 50S subunit.</text>
</comment>
<evidence type="ECO:0000256" key="6">
    <source>
        <dbReference type="ARBA" id="ARBA00035243"/>
    </source>
</evidence>
<dbReference type="EMBL" id="MFNF01000001">
    <property type="protein sequence ID" value="OGH04883.1"/>
    <property type="molecule type" value="Genomic_DNA"/>
</dbReference>
<comment type="caution">
    <text evidence="7">Lacks conserved residue(s) required for the propagation of feature annotation.</text>
</comment>
<feature type="region of interest" description="Disordered" evidence="10">
    <location>
        <begin position="130"/>
        <end position="152"/>
    </location>
</feature>
<evidence type="ECO:0000256" key="4">
    <source>
        <dbReference type="ARBA" id="ARBA00022980"/>
    </source>
</evidence>
<dbReference type="Pfam" id="PF00297">
    <property type="entry name" value="Ribosomal_L3"/>
    <property type="match status" value="1"/>
</dbReference>
<evidence type="ECO:0000256" key="10">
    <source>
        <dbReference type="SAM" id="MobiDB-lite"/>
    </source>
</evidence>
<name>A0A1F6H3B8_9PROT</name>
<evidence type="ECO:0000256" key="2">
    <source>
        <dbReference type="ARBA" id="ARBA00022730"/>
    </source>
</evidence>
<keyword evidence="2 7" id="KW-0699">rRNA-binding</keyword>